<dbReference type="GO" id="GO:0003824">
    <property type="term" value="F:catalytic activity"/>
    <property type="evidence" value="ECO:0007669"/>
    <property type="project" value="InterPro"/>
</dbReference>
<dbReference type="PROSITE" id="PS51084">
    <property type="entry name" value="HIT_2"/>
    <property type="match status" value="1"/>
</dbReference>
<dbReference type="CDD" id="cd01276">
    <property type="entry name" value="PKCI_related"/>
    <property type="match status" value="1"/>
</dbReference>
<organism evidence="5 6">
    <name type="scientific">Candidatus Onthenecus intestinigallinarum</name>
    <dbReference type="NCBI Taxonomy" id="2840875"/>
    <lineage>
        <taxon>Bacteria</taxon>
        <taxon>Bacillati</taxon>
        <taxon>Bacillota</taxon>
        <taxon>Clostridia</taxon>
        <taxon>Eubacteriales</taxon>
        <taxon>Candidatus Onthenecus</taxon>
    </lineage>
</organism>
<dbReference type="Gene3D" id="3.30.428.10">
    <property type="entry name" value="HIT-like"/>
    <property type="match status" value="1"/>
</dbReference>
<feature type="active site" description="Tele-AMP-histidine intermediate" evidence="1">
    <location>
        <position position="100"/>
    </location>
</feature>
<dbReference type="AlphaFoldDB" id="A0A9D1CRE2"/>
<gene>
    <name evidence="5" type="ORF">IAB73_07645</name>
</gene>
<evidence type="ECO:0000256" key="1">
    <source>
        <dbReference type="PIRSR" id="PIRSR601310-1"/>
    </source>
</evidence>
<dbReference type="PANTHER" id="PTHR23089">
    <property type="entry name" value="HISTIDINE TRIAD HIT PROTEIN"/>
    <property type="match status" value="1"/>
</dbReference>
<name>A0A9D1CRE2_9FIRM</name>
<reference evidence="5" key="2">
    <citation type="journal article" date="2021" name="PeerJ">
        <title>Extensive microbial diversity within the chicken gut microbiome revealed by metagenomics and culture.</title>
        <authorList>
            <person name="Gilroy R."/>
            <person name="Ravi A."/>
            <person name="Getino M."/>
            <person name="Pursley I."/>
            <person name="Horton D.L."/>
            <person name="Alikhan N.F."/>
            <person name="Baker D."/>
            <person name="Gharbi K."/>
            <person name="Hall N."/>
            <person name="Watson M."/>
            <person name="Adriaenssens E.M."/>
            <person name="Foster-Nyarko E."/>
            <person name="Jarju S."/>
            <person name="Secka A."/>
            <person name="Antonio M."/>
            <person name="Oren A."/>
            <person name="Chaudhuri R.R."/>
            <person name="La Ragione R."/>
            <person name="Hildebrand F."/>
            <person name="Pallen M.J."/>
        </authorList>
    </citation>
    <scope>NUCLEOTIDE SEQUENCE</scope>
    <source>
        <strain evidence="5">ChiSxjej2B14-6234</strain>
    </source>
</reference>
<sequence length="114" mass="12202">MEDCLFCKIAAGEIPSKKAYEDDEVLAFYDIAPQAPVHVLVIPKKHVSDVYAARGESDAFLAGLLRTAAKVAGELGLAESGFRLVSNCGADARQSVPHLHVHILGGKQLGDRMD</sequence>
<feature type="domain" description="HIT" evidence="4">
    <location>
        <begin position="5"/>
        <end position="114"/>
    </location>
</feature>
<dbReference type="InterPro" id="IPR036265">
    <property type="entry name" value="HIT-like_sf"/>
</dbReference>
<evidence type="ECO:0000313" key="6">
    <source>
        <dbReference type="Proteomes" id="UP000886887"/>
    </source>
</evidence>
<evidence type="ECO:0000256" key="3">
    <source>
        <dbReference type="PROSITE-ProRule" id="PRU00464"/>
    </source>
</evidence>
<accession>A0A9D1CRE2</accession>
<evidence type="ECO:0000313" key="5">
    <source>
        <dbReference type="EMBL" id="HIQ72063.1"/>
    </source>
</evidence>
<reference evidence="5" key="1">
    <citation type="submission" date="2020-10" db="EMBL/GenBank/DDBJ databases">
        <authorList>
            <person name="Gilroy R."/>
        </authorList>
    </citation>
    <scope>NUCLEOTIDE SEQUENCE</scope>
    <source>
        <strain evidence="5">ChiSxjej2B14-6234</strain>
    </source>
</reference>
<dbReference type="InterPro" id="IPR001310">
    <property type="entry name" value="Histidine_triad_HIT"/>
</dbReference>
<dbReference type="Pfam" id="PF01230">
    <property type="entry name" value="HIT"/>
    <property type="match status" value="1"/>
</dbReference>
<dbReference type="Proteomes" id="UP000886887">
    <property type="component" value="Unassembled WGS sequence"/>
</dbReference>
<feature type="short sequence motif" description="Histidine triad motif" evidence="2 3">
    <location>
        <begin position="98"/>
        <end position="102"/>
    </location>
</feature>
<proteinExistence type="predicted"/>
<dbReference type="SUPFAM" id="SSF54197">
    <property type="entry name" value="HIT-like"/>
    <property type="match status" value="1"/>
</dbReference>
<protein>
    <submittedName>
        <fullName evidence="5">Histidine triad nucleotide-binding protein</fullName>
    </submittedName>
</protein>
<dbReference type="PRINTS" id="PR00332">
    <property type="entry name" value="HISTRIAD"/>
</dbReference>
<evidence type="ECO:0000259" key="4">
    <source>
        <dbReference type="PROSITE" id="PS51084"/>
    </source>
</evidence>
<dbReference type="PROSITE" id="PS00892">
    <property type="entry name" value="HIT_1"/>
    <property type="match status" value="1"/>
</dbReference>
<evidence type="ECO:0000256" key="2">
    <source>
        <dbReference type="PIRSR" id="PIRSR601310-3"/>
    </source>
</evidence>
<dbReference type="InterPro" id="IPR019808">
    <property type="entry name" value="Histidine_triad_CS"/>
</dbReference>
<dbReference type="InterPro" id="IPR011146">
    <property type="entry name" value="HIT-like"/>
</dbReference>
<dbReference type="EMBL" id="DVFJ01000028">
    <property type="protein sequence ID" value="HIQ72063.1"/>
    <property type="molecule type" value="Genomic_DNA"/>
</dbReference>
<comment type="caution">
    <text evidence="5">The sequence shown here is derived from an EMBL/GenBank/DDBJ whole genome shotgun (WGS) entry which is preliminary data.</text>
</comment>